<dbReference type="SUPFAM" id="SSF47336">
    <property type="entry name" value="ACP-like"/>
    <property type="match status" value="3"/>
</dbReference>
<dbReference type="InterPro" id="IPR009081">
    <property type="entry name" value="PP-bd_ACP"/>
</dbReference>
<dbReference type="Pfam" id="PF00668">
    <property type="entry name" value="Condensation"/>
    <property type="match status" value="4"/>
</dbReference>
<feature type="compositionally biased region" description="Basic and acidic residues" evidence="4">
    <location>
        <begin position="1027"/>
        <end position="1040"/>
    </location>
</feature>
<dbReference type="Gene3D" id="3.40.50.12780">
    <property type="entry name" value="N-terminal domain of ligase-like"/>
    <property type="match status" value="2"/>
</dbReference>
<dbReference type="CDD" id="cd19543">
    <property type="entry name" value="DCL_NRPS"/>
    <property type="match status" value="1"/>
</dbReference>
<evidence type="ECO:0000313" key="6">
    <source>
        <dbReference type="EMBL" id="MEN2990450.1"/>
    </source>
</evidence>
<dbReference type="InterPro" id="IPR045851">
    <property type="entry name" value="AMP-bd_C_sf"/>
</dbReference>
<dbReference type="Gene3D" id="3.30.559.30">
    <property type="entry name" value="Nonribosomal peptide synthetase, condensation domain"/>
    <property type="match status" value="4"/>
</dbReference>
<dbReference type="InterPro" id="IPR006162">
    <property type="entry name" value="Ppantetheine_attach_site"/>
</dbReference>
<evidence type="ECO:0000256" key="4">
    <source>
        <dbReference type="SAM" id="MobiDB-lite"/>
    </source>
</evidence>
<dbReference type="Gene3D" id="2.30.38.10">
    <property type="entry name" value="Luciferase, Domain 3"/>
    <property type="match status" value="1"/>
</dbReference>
<dbReference type="InterPro" id="IPR020802">
    <property type="entry name" value="TesA-like"/>
</dbReference>
<dbReference type="InterPro" id="IPR020806">
    <property type="entry name" value="PKS_PP-bd"/>
</dbReference>
<dbReference type="SUPFAM" id="SSF56801">
    <property type="entry name" value="Acetyl-CoA synthetase-like"/>
    <property type="match status" value="3"/>
</dbReference>
<dbReference type="InterPro" id="IPR000873">
    <property type="entry name" value="AMP-dep_synth/lig_dom"/>
</dbReference>
<dbReference type="NCBIfam" id="TIGR01733">
    <property type="entry name" value="AA-adenyl-dom"/>
    <property type="match status" value="3"/>
</dbReference>
<dbReference type="Gene3D" id="1.10.1200.10">
    <property type="entry name" value="ACP-like"/>
    <property type="match status" value="2"/>
</dbReference>
<dbReference type="PANTHER" id="PTHR45527:SF1">
    <property type="entry name" value="FATTY ACID SYNTHASE"/>
    <property type="match status" value="1"/>
</dbReference>
<dbReference type="Gene3D" id="3.30.300.30">
    <property type="match status" value="3"/>
</dbReference>
<dbReference type="InterPro" id="IPR042099">
    <property type="entry name" value="ANL_N_sf"/>
</dbReference>
<comment type="cofactor">
    <cofactor evidence="1">
        <name>pantetheine 4'-phosphate</name>
        <dbReference type="ChEBI" id="CHEBI:47942"/>
    </cofactor>
</comment>
<comment type="caution">
    <text evidence="6">The sequence shown here is derived from an EMBL/GenBank/DDBJ whole genome shotgun (WGS) entry which is preliminary data.</text>
</comment>
<dbReference type="PROSITE" id="PS00455">
    <property type="entry name" value="AMP_BINDING"/>
    <property type="match status" value="3"/>
</dbReference>
<dbReference type="Gene3D" id="3.30.559.10">
    <property type="entry name" value="Chloramphenicol acetyltransferase-like domain"/>
    <property type="match status" value="4"/>
</dbReference>
<feature type="compositionally biased region" description="Basic and acidic residues" evidence="4">
    <location>
        <begin position="1"/>
        <end position="11"/>
    </location>
</feature>
<dbReference type="Pfam" id="PF13193">
    <property type="entry name" value="AMP-binding_C"/>
    <property type="match status" value="2"/>
</dbReference>
<feature type="domain" description="Carrier" evidence="5">
    <location>
        <begin position="2160"/>
        <end position="2234"/>
    </location>
</feature>
<protein>
    <submittedName>
        <fullName evidence="6">Amino acid adenylation domain-containing protein</fullName>
    </submittedName>
</protein>
<dbReference type="EMBL" id="JBBKTW010000007">
    <property type="protein sequence ID" value="MEN2990450.1"/>
    <property type="molecule type" value="Genomic_DNA"/>
</dbReference>
<gene>
    <name evidence="6" type="ORF">WG926_19210</name>
</gene>
<feature type="region of interest" description="Disordered" evidence="4">
    <location>
        <begin position="1"/>
        <end position="26"/>
    </location>
</feature>
<evidence type="ECO:0000256" key="3">
    <source>
        <dbReference type="ARBA" id="ARBA00022553"/>
    </source>
</evidence>
<proteinExistence type="predicted"/>
<evidence type="ECO:0000256" key="2">
    <source>
        <dbReference type="ARBA" id="ARBA00022450"/>
    </source>
</evidence>
<dbReference type="Pfam" id="PF00501">
    <property type="entry name" value="AMP-binding"/>
    <property type="match status" value="3"/>
</dbReference>
<dbReference type="InterPro" id="IPR001242">
    <property type="entry name" value="Condensation_dom"/>
</dbReference>
<dbReference type="InterPro" id="IPR001031">
    <property type="entry name" value="Thioesterase"/>
</dbReference>
<dbReference type="Pfam" id="PF00975">
    <property type="entry name" value="Thioesterase"/>
    <property type="match status" value="1"/>
</dbReference>
<keyword evidence="3" id="KW-0597">Phosphoprotein</keyword>
<feature type="domain" description="Carrier" evidence="5">
    <location>
        <begin position="3655"/>
        <end position="3730"/>
    </location>
</feature>
<dbReference type="Pfam" id="PF00550">
    <property type="entry name" value="PP-binding"/>
    <property type="match status" value="3"/>
</dbReference>
<dbReference type="SUPFAM" id="SSF52777">
    <property type="entry name" value="CoA-dependent acyltransferases"/>
    <property type="match status" value="8"/>
</dbReference>
<dbReference type="InterPro" id="IPR036736">
    <property type="entry name" value="ACP-like_sf"/>
</dbReference>
<dbReference type="PROSITE" id="PS00012">
    <property type="entry name" value="PHOSPHOPANTETHEINE"/>
    <property type="match status" value="3"/>
</dbReference>
<dbReference type="NCBIfam" id="NF003417">
    <property type="entry name" value="PRK04813.1"/>
    <property type="match status" value="4"/>
</dbReference>
<dbReference type="Proteomes" id="UP001413721">
    <property type="component" value="Unassembled WGS sequence"/>
</dbReference>
<sequence length="4027" mass="427291">MTMDSYHRSGGQDDAPQPVAPATASGAVAPATASGAVAPATASGAVAPTGFRDKANVAEIFYLSDLQQGMLGHALKGGADPYHIRHVFEIDGALDVARFERAWAAVIARHAILRADIRWREIARPVHIVYRRTMARIDHHDWRALDPAAQAARLAADWATARAAGFDFARAADPALDLIRIGDDRWWFTWRFHHLQLDGWSVARILSEVLTGYTDSMTLAGAVPSFRSHIKWLEQQDKTAGEDWWRADLAGIDGPTPLPRGRPAEVATAAEGRAVPHAHAERRQHLDPATTNALADLARRAGGTMTTVLQAAWGWLLAAHAGREDVCFGLTTAGRPADLADADSIAGLFINTVPLRLRIDPSETVAGWLAAVQRHMLDLRAHDHLPLARLRGLVQTEGDAGLFDSILVVENFPVDAALSTAATGGIRITAPRIGETADAMVDDAVTLTDGRNHYPLSLIAETGAALSLTLAYDLGHYGHGDIARLMDALVAVLRALPEQAARRLGDFSPWSAGSGQDGDAEPMPMPASLLPARIARLAAENPDALAVADADGSLSRAALWSAAGRLAAELQTRGVEPGARVALALPRGRAMVAAILGVWRAGGAYVPLDPAAPAARLGLQLADCGAGWLIAGDAAAGWCPPAVALISDRPEAWGADDAGAETLVDLPAAAEAYIIYTSGSTGTPKGISVSHGALAAYLAALSRRLDITDGAGLAAGWVSTPAADLGHSALFGALWWGAALHVPADDAIFDPDRFGVWMQDHQIDLVKIVPSHLAGLMQAAAPARVLPRRYLLLGGEALPAGLARAVVELAPDCRLVNHYGPSETTVGVIAGAVAAPNGDGQAGDGTSGDGHLPLGRVLDHALVRLLDHHGNPAGPGQPAEICIGGAGVSDGYVGRAGQTAERFVPDAAGRPGSRLYRSGDRGLLLADGTIGFLGRLDDQVKIRGFRVEPDEVAAVLRALPGVRQAVVIARADGEGRLRLRGFAAGDGLDGAALKQTLAARLPDAMVPQSVQVLDALPLTANGKIDRKALPGDRAAGDVRPDGPVAPRSTTEAALLGIWQQVLKRQEIGVTDNFFEIGGDSILSLQLVARARKAGLKLTPKQIFDQPDIARLAACADAAAGRAVAAPDSGPGAGGAAVAADPRLPEYRAILEGLGQSLDGVADIYPATPLQRGLLFHSQMAGGEAVYINQLRLTLAGRFDVAALRAAWDAAIARHPVLRTRFEWRHGGTVLQVVTATADLPIEIHDWQGLAPDVAEARIRSRMAEDAARGFDLATAPLMRLALFIRPDGGHDLVWSNHHILTDGWSTMIVLGEVARDYVARIDGGGIDGDLPAPPPYRAYVDWLARQPDPEPWWRQEIARIDEPALLTAALARPTAPEPGAHQYRVLLDEAMTARLTMAARRMQVTLNTLVQGAWALLLARHGGRDQAAFGVTVSGRPADLAGVEHMPGLFINSLPVWVDVPATARPAGWLQDIQALNAGLRQVEQTSLADVQRWSGLSGDALFDTLLVFQNFPIETAIRDIETRLGITGADAVTRTHYPLTLMVVPGERLDLRWEWDGRRFDRAVITRLHGHLLRLLAALSAEDADAPIGLIDPLAEDERSRLLSVWNDIAVPYDLDGCVQDLIAPWVARHPEAPAVVAADGAVLSYAALDAAANRLAHRLIGHGIGADVTVALCLPRGPVVIIALLAVMKAGGAYVPLDPNAPDDRLRYMVDTARTRLVITDTDNAGRFPGIDTLPIDDEPAAADASWPHTVWPHTVWPHTVWPDTVWPDTAPAPRAHPGSLAYVIFTSGSTGRPKGVMIPHRGVVNYLRVAIDRYLTLDDDGRASGQGAPINTPLGFDATVTSLMVPLITGRAVTLLPEADEIAALSAALAAEAQDYSLVKLTPAHIEALKHLRPAGAYAGHARALVIGGEALMASTVAPWLAASPGTRLFNEYGPTETVVGCAIHEVVQAADGGSTDGGGTGDGALPIGRPIANTSILILDDDLRLMPEGAAGGLYIGGAGLARGYAGQPGLTADRFVPHPFAIGERLYRTGDLARWRADGTLDYLGRLDDQVKIRGYRIELGEIESALTSHDAVEQAVVVVRTGLAGSRQLTAYAVPRAGRHVQPDDLLRHLAARLPQYMVPADLLVLDTMPLTANGKVDRRALPVPQRGGSAIVMPSDAIEAALLDIWQGVLGQSGFGVTDSFFDLGGDSILSMQVVARAARAGIRLTARQVFEHPRIDRLAALARAADDAAALTEITGTDLALTPIQSWFFARHPDGPSHWNQSVLLRVNGRLDIVALERAIAGLVAAHDALRLRFRADHVGHWRQRVVARETADLLVVRDVADLAALDAAGEAVQASLDIRTGPVLRAGCFHLADGSDRLLIVLHHLAVDGVSWRVLLDDLQQAYEAACTGRPVVVPAPATPWSRWVDQLHRQAASPEQHAHLLAELGWWQGHLEGAAPAWGPARSGGRLEVERGIAEAMTRRLITEVPRAYRVTVEEVLLAALARAIGDEIGAARLLVSLEGHGRDGDHGLDLSRTIGWFTTRHDVALPTRGCDARLLADLRQVLRRVPGRGTGRGLLAIAGDQAIRDAAAALPAADVSFNYLGRFDGSLEEGGRFWLGTETAGRNIGRRGRMEHALEINAAVTDGRLRIGWRHDPAVIDGAAMAALIARFERGLTDLVGHCLTADPTPVPVDYPLAGLDDAGLARLEIAPGTVEDIYPATPLQQGLILHSQRSAGAYVNQLRLTLAAGGQDGGALDVEALAGAWAAAIARHPILRTRFDWRHGGSALQIVMRRVTLPVDVHDLSAGPEGYEARLAAWRAADLRRGFDLTVAPLMRITLFRRPDGGHDLVWTTHHALTDGWSTARLLREVAREYDARVDGGAVEISPAPPYRDYVAWMQRQPAPEAWWRAEAARIADPAGIAEALGRPMRPEPGSHRLTVAVDDDLADALRKLARREQVTLATIMQAGWALLLGRLAGRAQAGIGVTVSGRPADLAGVERMLGLFINSLPVWIDLPPSARLGAWLRDVQALNTRLRQVEHSSLADVQRWTGRSGDGLFDSLLVFENYPIDAAAGQSRLGAATTGTDMVERTHYPLVLAVVPGHGLELRWGWDGARIDAAAVARLNAAFIDLLGRLAAAGDVPLGSIAAGVTTGGTEEPARLAVAHPFRAVTARISAQAAADPTREAVACDGRRISYGALEAWSDAIADRLILAGVRPEDRVGLCVERSVGLVAALLGVLKAGGAYVPLDPDYPAARLRHMIEDSGLDVLVVGPASLPAMRAVAGDRALIDVEALKDVAPATGLERRHPPVRPDQLAYVIYTSGSTGLPKGVGISHAALSHHLDDFIPAFDYRPEDAGLQFSTINFDAAVEQMLPLLTVGGRIVLRGPAMWDAAELTAVLQAERLTIADIPTGYWQQWARDPDLRFSHLRRVTVGGEALSVDALARWTGGPLGHIRLDNRYGPTEATISALYHQTDRADVDHPPVPIGRTYPGRTARVVGVDGNTVPDGGIGELCIGGPALARGYLGRPSQTAEYFVPDEHGAPGARLYRSGDLCRRRADGVVVFLGRIDGQVKLRGFRIEPGEIEALLRAAPGIDDAVAGVVGDRLIAWVAGQGDPAALRADLGRQLPAHMVPQAVVVLDALPLMPSGKVDHRALPVPDAAHGPIVPPATALESRLLAIWQRVLGRDGFGITDSFFDIGGDSLLALQVAAAARADGIDGFSLDALFQTPTIAGLAAGLESAGQAAAGDPDRMPANIRPLNTRDVDGTPLFCIHPGYGLVQEYRPLAAVLNGRVPVLGIQAPRLIDPDWTVPDVAALAADYVTRLRRIQPAGPYRLAGWSLGGWIAMAMARALEADGDIVERLILIDTAAEVPRITASHAAIAAQLNRDVDSHTTPELAAEFAAGRAGEMGRTGVVDRAGEMGRAGDGSAAAGDRDRLAAAALDLVLLHKRLLEGWPVPRVEAAITLFRAVATRAGGADGSHIPAASWRPLAGGGLAVIDIDAGHDTILHHPDFLAAIARVVDQAGDNRPASDIIEETAP</sequence>
<evidence type="ECO:0000313" key="7">
    <source>
        <dbReference type="Proteomes" id="UP001413721"/>
    </source>
</evidence>
<dbReference type="InterPro" id="IPR010071">
    <property type="entry name" value="AA_adenyl_dom"/>
</dbReference>
<dbReference type="CDD" id="cd05930">
    <property type="entry name" value="A_NRPS"/>
    <property type="match status" value="2"/>
</dbReference>
<accession>A0ABU9YNP2</accession>
<dbReference type="PROSITE" id="PS50075">
    <property type="entry name" value="CARRIER"/>
    <property type="match status" value="3"/>
</dbReference>
<keyword evidence="7" id="KW-1185">Reference proteome</keyword>
<dbReference type="SMART" id="SM00824">
    <property type="entry name" value="PKS_TE"/>
    <property type="match status" value="1"/>
</dbReference>
<name>A0ABU9YNP2_9PROT</name>
<dbReference type="InterPro" id="IPR025110">
    <property type="entry name" value="AMP-bd_C"/>
</dbReference>
<reference evidence="6 7" key="1">
    <citation type="submission" date="2024-03" db="EMBL/GenBank/DDBJ databases">
        <title>High-quality draft genome sequencing of Tistrella sp. BH-R2-4.</title>
        <authorList>
            <person name="Dong C."/>
        </authorList>
    </citation>
    <scope>NUCLEOTIDE SEQUENCE [LARGE SCALE GENOMIC DNA]</scope>
    <source>
        <strain evidence="6 7">BH-R2-4</strain>
    </source>
</reference>
<dbReference type="SMART" id="SM00823">
    <property type="entry name" value="PKS_PP"/>
    <property type="match status" value="3"/>
</dbReference>
<dbReference type="InterPro" id="IPR020845">
    <property type="entry name" value="AMP-binding_CS"/>
</dbReference>
<dbReference type="InterPro" id="IPR029058">
    <property type="entry name" value="AB_hydrolase_fold"/>
</dbReference>
<feature type="region of interest" description="Disordered" evidence="4">
    <location>
        <begin position="1027"/>
        <end position="1046"/>
    </location>
</feature>
<feature type="domain" description="Carrier" evidence="5">
    <location>
        <begin position="1045"/>
        <end position="1119"/>
    </location>
</feature>
<dbReference type="PANTHER" id="PTHR45527">
    <property type="entry name" value="NONRIBOSOMAL PEPTIDE SYNTHETASE"/>
    <property type="match status" value="1"/>
</dbReference>
<dbReference type="Gene3D" id="3.40.50.980">
    <property type="match status" value="2"/>
</dbReference>
<organism evidence="6 7">
    <name type="scientific">Tistrella arctica</name>
    <dbReference type="NCBI Taxonomy" id="3133430"/>
    <lineage>
        <taxon>Bacteria</taxon>
        <taxon>Pseudomonadati</taxon>
        <taxon>Pseudomonadota</taxon>
        <taxon>Alphaproteobacteria</taxon>
        <taxon>Geminicoccales</taxon>
        <taxon>Geminicoccaceae</taxon>
        <taxon>Tistrella</taxon>
    </lineage>
</organism>
<dbReference type="Gene3D" id="3.40.50.1820">
    <property type="entry name" value="alpha/beta hydrolase"/>
    <property type="match status" value="1"/>
</dbReference>
<dbReference type="SUPFAM" id="SSF53474">
    <property type="entry name" value="alpha/beta-Hydrolases"/>
    <property type="match status" value="1"/>
</dbReference>
<keyword evidence="2" id="KW-0596">Phosphopantetheine</keyword>
<evidence type="ECO:0000259" key="5">
    <source>
        <dbReference type="PROSITE" id="PS50075"/>
    </source>
</evidence>
<dbReference type="RefSeq" id="WP_345938061.1">
    <property type="nucleotide sequence ID" value="NZ_JBBKTW010000007.1"/>
</dbReference>
<evidence type="ECO:0000256" key="1">
    <source>
        <dbReference type="ARBA" id="ARBA00001957"/>
    </source>
</evidence>
<dbReference type="InterPro" id="IPR023213">
    <property type="entry name" value="CAT-like_dom_sf"/>
</dbReference>